<dbReference type="SUPFAM" id="SSF101821">
    <property type="entry name" value="Aminopeptidase/glucanase lid domain"/>
    <property type="match status" value="1"/>
</dbReference>
<comment type="similarity">
    <text evidence="2">Belongs to the peptidase M18 family.</text>
</comment>
<dbReference type="SUPFAM" id="SSF53187">
    <property type="entry name" value="Zn-dependent exopeptidases"/>
    <property type="match status" value="1"/>
</dbReference>
<gene>
    <name evidence="9" type="ORF">UFOPK1874_00147</name>
</gene>
<sequence>MAKSTISELFDWLDSSPTPFHAVATAEERLTAHGYVEQKSLAQPLEKKGYLIQDGAIVAWSLGEKNAPFRIIGAHTDSPNLRIQPQPDIRTAGWSQLGIEIYGGVLLNSWLDRDLGIAGRVVSSDGTSHLFGDASSLVRLPQLAIHLDRDVNERGVQLDKHAHTIPVWGTFAPPFESWLADVSECDDIVAFDAHLFDNTPASILGVDGSLIASARLDNQLSCWAAVEALAMTDSSFNVIVVLNDHEEVGSESITGAGGPLLETVVHAVMDTHGTTSGERHDVLRQSWCLSADNAHAVHPNYQERHDPRHGPIVNNGPALKLNGNQRYATTARGAAHLTNVAQSAGVPLQTFVSRNNMPCGSTIGPITSTRLGIEAIDIGVPQLSMHSARELCGAEDPLHLVSLMQEFVSR</sequence>
<evidence type="ECO:0000256" key="2">
    <source>
        <dbReference type="ARBA" id="ARBA00008290"/>
    </source>
</evidence>
<dbReference type="GO" id="GO:0008237">
    <property type="term" value="F:metallopeptidase activity"/>
    <property type="evidence" value="ECO:0007669"/>
    <property type="project" value="UniProtKB-KW"/>
</dbReference>
<keyword evidence="3" id="KW-0031">Aminopeptidase</keyword>
<dbReference type="Gene3D" id="2.30.250.10">
    <property type="entry name" value="Aminopeptidase i, Domain 2"/>
    <property type="match status" value="1"/>
</dbReference>
<keyword evidence="7" id="KW-0862">Zinc</keyword>
<keyword evidence="5" id="KW-0479">Metal-binding</keyword>
<dbReference type="NCBIfam" id="NF002759">
    <property type="entry name" value="PRK02813.1"/>
    <property type="match status" value="1"/>
</dbReference>
<dbReference type="AlphaFoldDB" id="A0A6J6H1G0"/>
<dbReference type="GO" id="GO:0005737">
    <property type="term" value="C:cytoplasm"/>
    <property type="evidence" value="ECO:0007669"/>
    <property type="project" value="UniProtKB-ARBA"/>
</dbReference>
<dbReference type="PANTHER" id="PTHR28570:SF3">
    <property type="entry name" value="ASPARTYL AMINOPEPTIDASE"/>
    <property type="match status" value="1"/>
</dbReference>
<dbReference type="InterPro" id="IPR001948">
    <property type="entry name" value="Peptidase_M18"/>
</dbReference>
<evidence type="ECO:0000256" key="7">
    <source>
        <dbReference type="ARBA" id="ARBA00022833"/>
    </source>
</evidence>
<dbReference type="PRINTS" id="PR00932">
    <property type="entry name" value="AMINO1PTASE"/>
</dbReference>
<dbReference type="PANTHER" id="PTHR28570">
    <property type="entry name" value="ASPARTYL AMINOPEPTIDASE"/>
    <property type="match status" value="1"/>
</dbReference>
<dbReference type="Pfam" id="PF02127">
    <property type="entry name" value="Peptidase_M18"/>
    <property type="match status" value="1"/>
</dbReference>
<accession>A0A6J6H1G0</accession>
<evidence type="ECO:0000256" key="4">
    <source>
        <dbReference type="ARBA" id="ARBA00022670"/>
    </source>
</evidence>
<keyword evidence="8" id="KW-0482">Metalloprotease</keyword>
<dbReference type="EMBL" id="CAEZUX010000006">
    <property type="protein sequence ID" value="CAB4606520.1"/>
    <property type="molecule type" value="Genomic_DNA"/>
</dbReference>
<evidence type="ECO:0000256" key="1">
    <source>
        <dbReference type="ARBA" id="ARBA00001947"/>
    </source>
</evidence>
<keyword evidence="6" id="KW-0378">Hydrolase</keyword>
<name>A0A6J6H1G0_9ZZZZ</name>
<evidence type="ECO:0000256" key="5">
    <source>
        <dbReference type="ARBA" id="ARBA00022723"/>
    </source>
</evidence>
<dbReference type="GO" id="GO:0008270">
    <property type="term" value="F:zinc ion binding"/>
    <property type="evidence" value="ECO:0007669"/>
    <property type="project" value="InterPro"/>
</dbReference>
<dbReference type="InterPro" id="IPR023358">
    <property type="entry name" value="Peptidase_M18_dom2"/>
</dbReference>
<evidence type="ECO:0000256" key="8">
    <source>
        <dbReference type="ARBA" id="ARBA00023049"/>
    </source>
</evidence>
<dbReference type="GO" id="GO:0004177">
    <property type="term" value="F:aminopeptidase activity"/>
    <property type="evidence" value="ECO:0007669"/>
    <property type="project" value="UniProtKB-KW"/>
</dbReference>
<evidence type="ECO:0000313" key="9">
    <source>
        <dbReference type="EMBL" id="CAB4606520.1"/>
    </source>
</evidence>
<proteinExistence type="inferred from homology"/>
<keyword evidence="4" id="KW-0645">Protease</keyword>
<dbReference type="GO" id="GO:0006508">
    <property type="term" value="P:proteolysis"/>
    <property type="evidence" value="ECO:0007669"/>
    <property type="project" value="UniProtKB-KW"/>
</dbReference>
<reference evidence="9" key="1">
    <citation type="submission" date="2020-05" db="EMBL/GenBank/DDBJ databases">
        <authorList>
            <person name="Chiriac C."/>
            <person name="Salcher M."/>
            <person name="Ghai R."/>
            <person name="Kavagutti S V."/>
        </authorList>
    </citation>
    <scope>NUCLEOTIDE SEQUENCE</scope>
</reference>
<evidence type="ECO:0000256" key="6">
    <source>
        <dbReference type="ARBA" id="ARBA00022801"/>
    </source>
</evidence>
<comment type="cofactor">
    <cofactor evidence="1">
        <name>Zn(2+)</name>
        <dbReference type="ChEBI" id="CHEBI:29105"/>
    </cofactor>
</comment>
<organism evidence="9">
    <name type="scientific">freshwater metagenome</name>
    <dbReference type="NCBI Taxonomy" id="449393"/>
    <lineage>
        <taxon>unclassified sequences</taxon>
        <taxon>metagenomes</taxon>
        <taxon>ecological metagenomes</taxon>
    </lineage>
</organism>
<protein>
    <submittedName>
        <fullName evidence="9">Unannotated protein</fullName>
    </submittedName>
</protein>
<dbReference type="Gene3D" id="3.40.630.10">
    <property type="entry name" value="Zn peptidases"/>
    <property type="match status" value="1"/>
</dbReference>
<evidence type="ECO:0000256" key="3">
    <source>
        <dbReference type="ARBA" id="ARBA00022438"/>
    </source>
</evidence>